<feature type="domain" description="SnoaL-like" evidence="2">
    <location>
        <begin position="54"/>
        <end position="156"/>
    </location>
</feature>
<evidence type="ECO:0000313" key="4">
    <source>
        <dbReference type="Proteomes" id="UP001183629"/>
    </source>
</evidence>
<dbReference type="GO" id="GO:0016853">
    <property type="term" value="F:isomerase activity"/>
    <property type="evidence" value="ECO:0007669"/>
    <property type="project" value="UniProtKB-KW"/>
</dbReference>
<dbReference type="Pfam" id="PF12680">
    <property type="entry name" value="SnoaL_2"/>
    <property type="match status" value="1"/>
</dbReference>
<reference evidence="3 4" key="1">
    <citation type="submission" date="2023-07" db="EMBL/GenBank/DDBJ databases">
        <title>Sequencing the genomes of 1000 actinobacteria strains.</title>
        <authorList>
            <person name="Klenk H.-P."/>
        </authorList>
    </citation>
    <scope>NUCLEOTIDE SEQUENCE [LARGE SCALE GENOMIC DNA]</scope>
    <source>
        <strain evidence="3 4">DSM 44711</strain>
    </source>
</reference>
<evidence type="ECO:0000259" key="2">
    <source>
        <dbReference type="Pfam" id="PF12680"/>
    </source>
</evidence>
<feature type="chain" id="PRO_5041966417" evidence="1">
    <location>
        <begin position="31"/>
        <end position="180"/>
    </location>
</feature>
<dbReference type="InterPro" id="IPR032710">
    <property type="entry name" value="NTF2-like_dom_sf"/>
</dbReference>
<sequence length="180" mass="18894">MNVNRIVAGVATVVALGAVVPVAAVSAASAATPVAQGVQVAHDHGHGQHTPRIVKDWLKAWNAGDGKRLGSLFTKDGRYTDHAFGPVFVGPAGVEQWVANTYGGIDGVHGELRWAERHGDEIVFGWTFSGHIKGAPSAFEVPAVTVLKVRGSKIASNDDYYSFAEVAEQSGLPADWNPGA</sequence>
<keyword evidence="3" id="KW-0413">Isomerase</keyword>
<comment type="caution">
    <text evidence="3">The sequence shown here is derived from an EMBL/GenBank/DDBJ whole genome shotgun (WGS) entry which is preliminary data.</text>
</comment>
<dbReference type="RefSeq" id="WP_310407785.1">
    <property type="nucleotide sequence ID" value="NZ_JAVDYC010000001.1"/>
</dbReference>
<organism evidence="3 4">
    <name type="scientific">Catenuloplanes niger</name>
    <dbReference type="NCBI Taxonomy" id="587534"/>
    <lineage>
        <taxon>Bacteria</taxon>
        <taxon>Bacillati</taxon>
        <taxon>Actinomycetota</taxon>
        <taxon>Actinomycetes</taxon>
        <taxon>Micromonosporales</taxon>
        <taxon>Micromonosporaceae</taxon>
        <taxon>Catenuloplanes</taxon>
    </lineage>
</organism>
<feature type="signal peptide" evidence="1">
    <location>
        <begin position="1"/>
        <end position="30"/>
    </location>
</feature>
<name>A0AAE4CNU5_9ACTN</name>
<dbReference type="EMBL" id="JAVDYC010000001">
    <property type="protein sequence ID" value="MDR7319871.1"/>
    <property type="molecule type" value="Genomic_DNA"/>
</dbReference>
<accession>A0AAE4CNU5</accession>
<gene>
    <name evidence="3" type="ORF">J2S44_000121</name>
</gene>
<dbReference type="Gene3D" id="3.10.450.50">
    <property type="match status" value="1"/>
</dbReference>
<dbReference type="SUPFAM" id="SSF54427">
    <property type="entry name" value="NTF2-like"/>
    <property type="match status" value="1"/>
</dbReference>
<keyword evidence="4" id="KW-1185">Reference proteome</keyword>
<protein>
    <submittedName>
        <fullName evidence="3">Ketosteroid isomerase-like protein</fullName>
    </submittedName>
</protein>
<dbReference type="AlphaFoldDB" id="A0AAE4CNU5"/>
<dbReference type="InterPro" id="IPR037401">
    <property type="entry name" value="SnoaL-like"/>
</dbReference>
<dbReference type="Proteomes" id="UP001183629">
    <property type="component" value="Unassembled WGS sequence"/>
</dbReference>
<evidence type="ECO:0000256" key="1">
    <source>
        <dbReference type="SAM" id="SignalP"/>
    </source>
</evidence>
<keyword evidence="1" id="KW-0732">Signal</keyword>
<proteinExistence type="predicted"/>
<evidence type="ECO:0000313" key="3">
    <source>
        <dbReference type="EMBL" id="MDR7319871.1"/>
    </source>
</evidence>